<evidence type="ECO:0000313" key="1">
    <source>
        <dbReference type="EMBL" id="MDQ0448793.1"/>
    </source>
</evidence>
<dbReference type="EMBL" id="JAUSVP010000010">
    <property type="protein sequence ID" value="MDQ0448793.1"/>
    <property type="molecule type" value="Genomic_DNA"/>
</dbReference>
<dbReference type="Proteomes" id="UP001231124">
    <property type="component" value="Unassembled WGS sequence"/>
</dbReference>
<accession>A0ABU0I2G1</accession>
<reference evidence="1 2" key="1">
    <citation type="submission" date="2023-07" db="EMBL/GenBank/DDBJ databases">
        <title>Genomic Encyclopedia of Type Strains, Phase IV (KMG-IV): sequencing the most valuable type-strain genomes for metagenomic binning, comparative biology and taxonomic classification.</title>
        <authorList>
            <person name="Goeker M."/>
        </authorList>
    </citation>
    <scope>NUCLEOTIDE SEQUENCE [LARGE SCALE GENOMIC DNA]</scope>
    <source>
        <strain evidence="1 2">DSM 19013</strain>
    </source>
</reference>
<gene>
    <name evidence="1" type="ORF">QO012_003305</name>
</gene>
<proteinExistence type="predicted"/>
<organism evidence="1 2">
    <name type="scientific">Methylobacterium aerolatum</name>
    <dbReference type="NCBI Taxonomy" id="418708"/>
    <lineage>
        <taxon>Bacteria</taxon>
        <taxon>Pseudomonadati</taxon>
        <taxon>Pseudomonadota</taxon>
        <taxon>Alphaproteobacteria</taxon>
        <taxon>Hyphomicrobiales</taxon>
        <taxon>Methylobacteriaceae</taxon>
        <taxon>Methylobacterium</taxon>
    </lineage>
</organism>
<evidence type="ECO:0008006" key="3">
    <source>
        <dbReference type="Google" id="ProtNLM"/>
    </source>
</evidence>
<name>A0ABU0I2G1_9HYPH</name>
<comment type="caution">
    <text evidence="1">The sequence shown here is derived from an EMBL/GenBank/DDBJ whole genome shotgun (WGS) entry which is preliminary data.</text>
</comment>
<sequence>MIHALTDRFCPPLAFLLTGGQAADCKAGALLRERLPAATVSYWL</sequence>
<evidence type="ECO:0000313" key="2">
    <source>
        <dbReference type="Proteomes" id="UP001231124"/>
    </source>
</evidence>
<protein>
    <recommendedName>
        <fullName evidence="3">Transposase</fullName>
    </recommendedName>
</protein>
<keyword evidence="2" id="KW-1185">Reference proteome</keyword>